<protein>
    <recommendedName>
        <fullName evidence="2">DUF6594 domain-containing protein</fullName>
    </recommendedName>
</protein>
<evidence type="ECO:0000259" key="2">
    <source>
        <dbReference type="Pfam" id="PF20237"/>
    </source>
</evidence>
<gene>
    <name evidence="3" type="ORF">SLS60_003665</name>
</gene>
<comment type="caution">
    <text evidence="3">The sequence shown here is derived from an EMBL/GenBank/DDBJ whole genome shotgun (WGS) entry which is preliminary data.</text>
</comment>
<name>A0ABR3RPA5_9PLEO</name>
<dbReference type="EMBL" id="JAKJXO020000004">
    <property type="protein sequence ID" value="KAL1606263.1"/>
    <property type="molecule type" value="Genomic_DNA"/>
</dbReference>
<dbReference type="InterPro" id="IPR046529">
    <property type="entry name" value="DUF6594"/>
</dbReference>
<accession>A0ABR3RPA5</accession>
<keyword evidence="1" id="KW-0812">Transmembrane</keyword>
<dbReference type="PANTHER" id="PTHR34502">
    <property type="entry name" value="DUF6594 DOMAIN-CONTAINING PROTEIN-RELATED"/>
    <property type="match status" value="1"/>
</dbReference>
<organism evidence="3 4">
    <name type="scientific">Paraconiothyrium brasiliense</name>
    <dbReference type="NCBI Taxonomy" id="300254"/>
    <lineage>
        <taxon>Eukaryota</taxon>
        <taxon>Fungi</taxon>
        <taxon>Dikarya</taxon>
        <taxon>Ascomycota</taxon>
        <taxon>Pezizomycotina</taxon>
        <taxon>Dothideomycetes</taxon>
        <taxon>Pleosporomycetidae</taxon>
        <taxon>Pleosporales</taxon>
        <taxon>Massarineae</taxon>
        <taxon>Didymosphaeriaceae</taxon>
        <taxon>Paraconiothyrium</taxon>
    </lineage>
</organism>
<keyword evidence="1" id="KW-0472">Membrane</keyword>
<feature type="domain" description="DUF6594" evidence="2">
    <location>
        <begin position="63"/>
        <end position="329"/>
    </location>
</feature>
<reference evidence="3 4" key="1">
    <citation type="submission" date="2024-02" db="EMBL/GenBank/DDBJ databases">
        <title>De novo assembly and annotation of 12 fungi associated with fruit tree decline syndrome in Ontario, Canada.</title>
        <authorList>
            <person name="Sulman M."/>
            <person name="Ellouze W."/>
            <person name="Ilyukhin E."/>
        </authorList>
    </citation>
    <scope>NUCLEOTIDE SEQUENCE [LARGE SCALE GENOMIC DNA]</scope>
    <source>
        <strain evidence="3 4">M42-189</strain>
    </source>
</reference>
<dbReference type="Proteomes" id="UP001521785">
    <property type="component" value="Unassembled WGS sequence"/>
</dbReference>
<evidence type="ECO:0000313" key="3">
    <source>
        <dbReference type="EMBL" id="KAL1606263.1"/>
    </source>
</evidence>
<evidence type="ECO:0000313" key="4">
    <source>
        <dbReference type="Proteomes" id="UP001521785"/>
    </source>
</evidence>
<feature type="transmembrane region" description="Helical" evidence="1">
    <location>
        <begin position="295"/>
        <end position="315"/>
    </location>
</feature>
<feature type="transmembrane region" description="Helical" evidence="1">
    <location>
        <begin position="265"/>
        <end position="289"/>
    </location>
</feature>
<dbReference type="PANTHER" id="PTHR34502:SF4">
    <property type="entry name" value="DUF6594 DOMAIN-CONTAINING PROTEIN"/>
    <property type="match status" value="1"/>
</dbReference>
<keyword evidence="1" id="KW-1133">Transmembrane helix</keyword>
<dbReference type="Pfam" id="PF20237">
    <property type="entry name" value="DUF6594"/>
    <property type="match status" value="1"/>
</dbReference>
<keyword evidence="4" id="KW-1185">Reference proteome</keyword>
<proteinExistence type="predicted"/>
<sequence>MVEHIKGYSTETVRHLKETQKGVKAHDVGNGSIWDLTTGQGKLCSAVAYGVRSSFMPTETDGFPSLAHFISSDPDRTSLVFKRFDKLAARNLLYLQSELAGLEAKQRQFDEEDQNLGSNELEDQITMDAATDWESFRDAADIAGNERQKKRIQLVSEIRTKLKEYREALLFESTLAVIKQPPTRTFDAIHHASRRSSKTADRWNPIFSGYSAELYSINEDLVLLKQPEYEDRLTLFVQRYLPVFFASGKRDGDMVYVPERRIARFVTIISILMAVILLFVAIITLYVITRPTVKLVMIGVYMLLFAGSIGVFTAAKRSEVFAATAAYASMDK</sequence>
<evidence type="ECO:0000256" key="1">
    <source>
        <dbReference type="SAM" id="Phobius"/>
    </source>
</evidence>